<evidence type="ECO:0000256" key="3">
    <source>
        <dbReference type="ARBA" id="ARBA00006263"/>
    </source>
</evidence>
<comment type="caution">
    <text evidence="10">The sequence shown here is derived from an EMBL/GenBank/DDBJ whole genome shotgun (WGS) entry which is preliminary data.</text>
</comment>
<keyword evidence="7 9" id="KW-1133">Transmembrane helix</keyword>
<name>A0AAJ1MKI9_9SPIO</name>
<protein>
    <recommendedName>
        <fullName evidence="9">Cobalamin biosynthesis protein CobD</fullName>
    </recommendedName>
</protein>
<dbReference type="Proteomes" id="UP001221217">
    <property type="component" value="Unassembled WGS sequence"/>
</dbReference>
<proteinExistence type="inferred from homology"/>
<dbReference type="GO" id="GO:0005886">
    <property type="term" value="C:plasma membrane"/>
    <property type="evidence" value="ECO:0007669"/>
    <property type="project" value="UniProtKB-SubCell"/>
</dbReference>
<accession>A0AAJ1MKI9</accession>
<evidence type="ECO:0000256" key="9">
    <source>
        <dbReference type="HAMAP-Rule" id="MF_00024"/>
    </source>
</evidence>
<gene>
    <name evidence="9" type="primary">cobD</name>
    <name evidence="10" type="ORF">PQJ61_13740</name>
</gene>
<dbReference type="AlphaFoldDB" id="A0AAJ1MKI9"/>
<evidence type="ECO:0000313" key="11">
    <source>
        <dbReference type="Proteomes" id="UP001221217"/>
    </source>
</evidence>
<dbReference type="NCBIfam" id="TIGR00380">
    <property type="entry name" value="cobal_cbiB"/>
    <property type="match status" value="1"/>
</dbReference>
<keyword evidence="8 9" id="KW-0472">Membrane</keyword>
<comment type="caution">
    <text evidence="9">Lacks conserved residue(s) required for the propagation of feature annotation.</text>
</comment>
<dbReference type="Pfam" id="PF03186">
    <property type="entry name" value="CobD_Cbib"/>
    <property type="match status" value="1"/>
</dbReference>
<feature type="transmembrane region" description="Helical" evidence="9">
    <location>
        <begin position="306"/>
        <end position="325"/>
    </location>
</feature>
<keyword evidence="4 9" id="KW-1003">Cell membrane</keyword>
<dbReference type="HAMAP" id="MF_00024">
    <property type="entry name" value="CobD_CbiB"/>
    <property type="match status" value="1"/>
</dbReference>
<dbReference type="GO" id="GO:0015420">
    <property type="term" value="F:ABC-type vitamin B12 transporter activity"/>
    <property type="evidence" value="ECO:0007669"/>
    <property type="project" value="UniProtKB-UniRule"/>
</dbReference>
<evidence type="ECO:0000313" key="10">
    <source>
        <dbReference type="EMBL" id="MDC7227822.1"/>
    </source>
</evidence>
<evidence type="ECO:0000256" key="5">
    <source>
        <dbReference type="ARBA" id="ARBA00022573"/>
    </source>
</evidence>
<evidence type="ECO:0000256" key="1">
    <source>
        <dbReference type="ARBA" id="ARBA00004651"/>
    </source>
</evidence>
<comment type="similarity">
    <text evidence="3 9">Belongs to the CobD/CbiB family.</text>
</comment>
<dbReference type="PANTHER" id="PTHR34308">
    <property type="entry name" value="COBALAMIN BIOSYNTHESIS PROTEIN CBIB"/>
    <property type="match status" value="1"/>
</dbReference>
<evidence type="ECO:0000256" key="7">
    <source>
        <dbReference type="ARBA" id="ARBA00022989"/>
    </source>
</evidence>
<dbReference type="PANTHER" id="PTHR34308:SF1">
    <property type="entry name" value="COBALAMIN BIOSYNTHESIS PROTEIN CBIB"/>
    <property type="match status" value="1"/>
</dbReference>
<feature type="transmembrane region" description="Helical" evidence="9">
    <location>
        <begin position="82"/>
        <end position="104"/>
    </location>
</feature>
<keyword evidence="6 9" id="KW-0812">Transmembrane</keyword>
<comment type="function">
    <text evidence="9">Converts cobyric acid to cobinamide by the addition of aminopropanol on the F carboxylic group.</text>
</comment>
<dbReference type="GO" id="GO:0009236">
    <property type="term" value="P:cobalamin biosynthetic process"/>
    <property type="evidence" value="ECO:0007669"/>
    <property type="project" value="UniProtKB-UniRule"/>
</dbReference>
<dbReference type="GO" id="GO:0048472">
    <property type="term" value="F:threonine-phosphate decarboxylase activity"/>
    <property type="evidence" value="ECO:0007669"/>
    <property type="project" value="InterPro"/>
</dbReference>
<organism evidence="10 11">
    <name type="scientific">Candidatus Thalassospirochaeta sargassi</name>
    <dbReference type="NCBI Taxonomy" id="3119039"/>
    <lineage>
        <taxon>Bacteria</taxon>
        <taxon>Pseudomonadati</taxon>
        <taxon>Spirochaetota</taxon>
        <taxon>Spirochaetia</taxon>
        <taxon>Spirochaetales</taxon>
        <taxon>Spirochaetaceae</taxon>
        <taxon>Candidatus Thalassospirochaeta</taxon>
    </lineage>
</organism>
<evidence type="ECO:0000256" key="4">
    <source>
        <dbReference type="ARBA" id="ARBA00022475"/>
    </source>
</evidence>
<dbReference type="InterPro" id="IPR004485">
    <property type="entry name" value="Cobalamin_biosynth_CobD/CbiB"/>
</dbReference>
<reference evidence="10 11" key="1">
    <citation type="submission" date="2022-12" db="EMBL/GenBank/DDBJ databases">
        <title>Metagenome assembled genome from gulf of manar.</title>
        <authorList>
            <person name="Kohli P."/>
            <person name="Pk S."/>
            <person name="Venkata Ramana C."/>
            <person name="Sasikala C."/>
        </authorList>
    </citation>
    <scope>NUCLEOTIDE SEQUENCE [LARGE SCALE GENOMIC DNA]</scope>
    <source>
        <strain evidence="10">JB008</strain>
    </source>
</reference>
<evidence type="ECO:0000256" key="6">
    <source>
        <dbReference type="ARBA" id="ARBA00022692"/>
    </source>
</evidence>
<comment type="pathway">
    <text evidence="2 9">Cofactor biosynthesis; adenosylcobalamin biosynthesis.</text>
</comment>
<sequence>MPILVDTLYIWPLFAAAFLFDIFAGEYPGIMHPVVWMGTGIRRGIDIVDAYSHRALRFLGGTVIVICGLALVGAASGLIAAWFAAAAPFSVTWILTGLITVFLIKSSFSLTGLLKAAGTVNDALKAENLKDARRRTATHLVSRDTSDLNENEIAAAVIESVAENLTDSIIAPWFFLFVGGVGAALAYRFANTCDSMMGYRNEKYEWLGKFAARFDDLLNFIPARIAALLISLSAAMQPDCSGKNAFKTMLREHRVTESPNAGWTMSAAAGALGLRLVKASHYSISGGESLPDRVDIERIIRVIKGAAASALVILAVLIILAAGVLF</sequence>
<feature type="transmembrane region" description="Helical" evidence="9">
    <location>
        <begin position="55"/>
        <end position="75"/>
    </location>
</feature>
<comment type="subcellular location">
    <subcellularLocation>
        <location evidence="1 9">Cell membrane</location>
        <topology evidence="1 9">Multi-pass membrane protein</topology>
    </subcellularLocation>
</comment>
<dbReference type="NCBIfam" id="NF002281">
    <property type="entry name" value="PRK01209.2-5"/>
    <property type="match status" value="1"/>
</dbReference>
<keyword evidence="5 9" id="KW-0169">Cobalamin biosynthesis</keyword>
<feature type="transmembrane region" description="Helical" evidence="9">
    <location>
        <begin position="170"/>
        <end position="190"/>
    </location>
</feature>
<evidence type="ECO:0000256" key="8">
    <source>
        <dbReference type="ARBA" id="ARBA00023136"/>
    </source>
</evidence>
<evidence type="ECO:0000256" key="2">
    <source>
        <dbReference type="ARBA" id="ARBA00004953"/>
    </source>
</evidence>
<dbReference type="EMBL" id="JAQQAL010000034">
    <property type="protein sequence ID" value="MDC7227822.1"/>
    <property type="molecule type" value="Genomic_DNA"/>
</dbReference>